<feature type="compositionally biased region" description="Basic residues" evidence="1">
    <location>
        <begin position="1"/>
        <end position="13"/>
    </location>
</feature>
<reference evidence="2" key="1">
    <citation type="submission" date="2020-08" db="EMBL/GenBank/DDBJ databases">
        <title>Multicomponent nature underlies the extraordinary mechanical properties of spider dragline silk.</title>
        <authorList>
            <person name="Kono N."/>
            <person name="Nakamura H."/>
            <person name="Mori M."/>
            <person name="Yoshida Y."/>
            <person name="Ohtoshi R."/>
            <person name="Malay A.D."/>
            <person name="Moran D.A.P."/>
            <person name="Tomita M."/>
            <person name="Numata K."/>
            <person name="Arakawa K."/>
        </authorList>
    </citation>
    <scope>NUCLEOTIDE SEQUENCE</scope>
</reference>
<dbReference type="GO" id="GO:0003676">
    <property type="term" value="F:nucleic acid binding"/>
    <property type="evidence" value="ECO:0007669"/>
    <property type="project" value="InterPro"/>
</dbReference>
<accession>A0A8X6VB64</accession>
<protein>
    <submittedName>
        <fullName evidence="2">Transposable element Tcb1 transposase</fullName>
    </submittedName>
</protein>
<feature type="region of interest" description="Disordered" evidence="1">
    <location>
        <begin position="1"/>
        <end position="20"/>
    </location>
</feature>
<evidence type="ECO:0000313" key="3">
    <source>
        <dbReference type="Proteomes" id="UP000887159"/>
    </source>
</evidence>
<sequence length="104" mass="12330">MEHCSRSQRHPRASSREDRHVTRMTLMDRAATSRALSREMGFARQEWRDDFFPDESRFCLQHLDGRIRVRWHRGECTLRVCIRHRHSGPSSGMMIWGAIGYTSQ</sequence>
<organism evidence="2 3">
    <name type="scientific">Trichonephila clavipes</name>
    <name type="common">Golden silk orbweaver</name>
    <name type="synonym">Nephila clavipes</name>
    <dbReference type="NCBI Taxonomy" id="2585209"/>
    <lineage>
        <taxon>Eukaryota</taxon>
        <taxon>Metazoa</taxon>
        <taxon>Ecdysozoa</taxon>
        <taxon>Arthropoda</taxon>
        <taxon>Chelicerata</taxon>
        <taxon>Arachnida</taxon>
        <taxon>Araneae</taxon>
        <taxon>Araneomorphae</taxon>
        <taxon>Entelegynae</taxon>
        <taxon>Araneoidea</taxon>
        <taxon>Nephilidae</taxon>
        <taxon>Trichonephila</taxon>
    </lineage>
</organism>
<dbReference type="EMBL" id="BMAU01021257">
    <property type="protein sequence ID" value="GFY06124.1"/>
    <property type="molecule type" value="Genomic_DNA"/>
</dbReference>
<dbReference type="Gene3D" id="3.30.420.10">
    <property type="entry name" value="Ribonuclease H-like superfamily/Ribonuclease H"/>
    <property type="match status" value="1"/>
</dbReference>
<keyword evidence="3" id="KW-1185">Reference proteome</keyword>
<proteinExistence type="predicted"/>
<dbReference type="Proteomes" id="UP000887159">
    <property type="component" value="Unassembled WGS sequence"/>
</dbReference>
<gene>
    <name evidence="2" type="primary">NCL1_24653</name>
    <name evidence="2" type="ORF">TNCV_3108031</name>
</gene>
<dbReference type="InterPro" id="IPR036397">
    <property type="entry name" value="RNaseH_sf"/>
</dbReference>
<dbReference type="AlphaFoldDB" id="A0A8X6VB64"/>
<comment type="caution">
    <text evidence="2">The sequence shown here is derived from an EMBL/GenBank/DDBJ whole genome shotgun (WGS) entry which is preliminary data.</text>
</comment>
<evidence type="ECO:0000313" key="2">
    <source>
        <dbReference type="EMBL" id="GFY06124.1"/>
    </source>
</evidence>
<name>A0A8X6VB64_TRICX</name>
<evidence type="ECO:0000256" key="1">
    <source>
        <dbReference type="SAM" id="MobiDB-lite"/>
    </source>
</evidence>